<feature type="active site" evidence="6">
    <location>
        <position position="97"/>
    </location>
</feature>
<dbReference type="NCBIfam" id="TIGR02227">
    <property type="entry name" value="sigpep_I_bact"/>
    <property type="match status" value="1"/>
</dbReference>
<feature type="domain" description="Peptidase S26" evidence="8">
    <location>
        <begin position="24"/>
        <end position="182"/>
    </location>
</feature>
<reference evidence="9 10" key="1">
    <citation type="journal article" date="2016" name="Nat. Commun.">
        <title>Thousands of microbial genomes shed light on interconnected biogeochemical processes in an aquifer system.</title>
        <authorList>
            <person name="Anantharaman K."/>
            <person name="Brown C.T."/>
            <person name="Hug L.A."/>
            <person name="Sharon I."/>
            <person name="Castelle C.J."/>
            <person name="Probst A.J."/>
            <person name="Thomas B.C."/>
            <person name="Singh A."/>
            <person name="Wilkins M.J."/>
            <person name="Karaoz U."/>
            <person name="Brodie E.L."/>
            <person name="Williams K.H."/>
            <person name="Hubbard S.S."/>
            <person name="Banfield J.F."/>
        </authorList>
    </citation>
    <scope>NUCLEOTIDE SEQUENCE [LARGE SCALE GENOMIC DNA]</scope>
</reference>
<accession>A0A1F6D0X1</accession>
<evidence type="ECO:0000256" key="2">
    <source>
        <dbReference type="ARBA" id="ARBA00009370"/>
    </source>
</evidence>
<keyword evidence="4 7" id="KW-0645">Protease</keyword>
<evidence type="ECO:0000256" key="4">
    <source>
        <dbReference type="ARBA" id="ARBA00022670"/>
    </source>
</evidence>
<evidence type="ECO:0000256" key="3">
    <source>
        <dbReference type="ARBA" id="ARBA00013208"/>
    </source>
</evidence>
<comment type="catalytic activity">
    <reaction evidence="1 7">
        <text>Cleavage of hydrophobic, N-terminal signal or leader sequences from secreted and periplasmic proteins.</text>
        <dbReference type="EC" id="3.4.21.89"/>
    </reaction>
</comment>
<evidence type="ECO:0000259" key="8">
    <source>
        <dbReference type="Pfam" id="PF10502"/>
    </source>
</evidence>
<evidence type="ECO:0000256" key="7">
    <source>
        <dbReference type="RuleBase" id="RU362042"/>
    </source>
</evidence>
<dbReference type="PANTHER" id="PTHR43390">
    <property type="entry name" value="SIGNAL PEPTIDASE I"/>
    <property type="match status" value="1"/>
</dbReference>
<evidence type="ECO:0000256" key="5">
    <source>
        <dbReference type="ARBA" id="ARBA00022801"/>
    </source>
</evidence>
<feature type="transmembrane region" description="Helical" evidence="7">
    <location>
        <begin position="22"/>
        <end position="44"/>
    </location>
</feature>
<dbReference type="PANTHER" id="PTHR43390:SF1">
    <property type="entry name" value="CHLOROPLAST PROCESSING PEPTIDASE"/>
    <property type="match status" value="1"/>
</dbReference>
<dbReference type="SUPFAM" id="SSF51306">
    <property type="entry name" value="LexA/Signal peptidase"/>
    <property type="match status" value="1"/>
</dbReference>
<protein>
    <recommendedName>
        <fullName evidence="3 7">Signal peptidase I</fullName>
        <ecNumber evidence="3 7">3.4.21.89</ecNumber>
    </recommendedName>
</protein>
<dbReference type="InterPro" id="IPR000223">
    <property type="entry name" value="Pept_S26A_signal_pept_1"/>
</dbReference>
<comment type="subcellular location">
    <subcellularLocation>
        <location evidence="7">Membrane</location>
        <topology evidence="7">Single-pass type II membrane protein</topology>
    </subcellularLocation>
</comment>
<dbReference type="GO" id="GO:0006465">
    <property type="term" value="P:signal peptide processing"/>
    <property type="evidence" value="ECO:0007669"/>
    <property type="project" value="InterPro"/>
</dbReference>
<evidence type="ECO:0000313" key="9">
    <source>
        <dbReference type="EMBL" id="OGG54692.1"/>
    </source>
</evidence>
<evidence type="ECO:0000256" key="6">
    <source>
        <dbReference type="PIRSR" id="PIRSR600223-1"/>
    </source>
</evidence>
<gene>
    <name evidence="9" type="ORF">A3D62_03335</name>
</gene>
<dbReference type="InterPro" id="IPR036286">
    <property type="entry name" value="LexA/Signal_pep-like_sf"/>
</dbReference>
<dbReference type="InterPro" id="IPR019533">
    <property type="entry name" value="Peptidase_S26"/>
</dbReference>
<dbReference type="GO" id="GO:0004252">
    <property type="term" value="F:serine-type endopeptidase activity"/>
    <property type="evidence" value="ECO:0007669"/>
    <property type="project" value="InterPro"/>
</dbReference>
<keyword evidence="7" id="KW-0472">Membrane</keyword>
<dbReference type="Gene3D" id="2.10.109.10">
    <property type="entry name" value="Umud Fragment, subunit A"/>
    <property type="match status" value="1"/>
</dbReference>
<comment type="similarity">
    <text evidence="2 7">Belongs to the peptidase S26 family.</text>
</comment>
<dbReference type="PROSITE" id="PS00761">
    <property type="entry name" value="SPASE_I_3"/>
    <property type="match status" value="1"/>
</dbReference>
<keyword evidence="7" id="KW-1133">Transmembrane helix</keyword>
<feature type="active site" evidence="6">
    <location>
        <position position="54"/>
    </location>
</feature>
<dbReference type="GO" id="GO:0016020">
    <property type="term" value="C:membrane"/>
    <property type="evidence" value="ECO:0007669"/>
    <property type="project" value="UniProtKB-SubCell"/>
</dbReference>
<dbReference type="GO" id="GO:0009003">
    <property type="term" value="F:signal peptidase activity"/>
    <property type="evidence" value="ECO:0007669"/>
    <property type="project" value="UniProtKB-EC"/>
</dbReference>
<sequence length="195" mass="22071">MNDIGHPQLDPVQSSPKKEENFVFEVLKIFLIALVIVAPIRLFIAQPFVVSGASMEPTFEDKEYLIVDQVSYALENPSRGDVVIFRFPLDPSKFFIKRIVGLPNETVELRDHDIIIANSENPDGMILDESYILPENQASDYLTVTLNDDEYFVMGDNRKDSSDSRIWGVLQKDLIVGRAFLRLAPPSRISLFPGQ</sequence>
<dbReference type="AlphaFoldDB" id="A0A1F6D0X1"/>
<dbReference type="InterPro" id="IPR019756">
    <property type="entry name" value="Pept_S26A_signal_pept_1_Ser-AS"/>
</dbReference>
<proteinExistence type="inferred from homology"/>
<keyword evidence="5 7" id="KW-0378">Hydrolase</keyword>
<dbReference type="EMBL" id="MFLC01000034">
    <property type="protein sequence ID" value="OGG54692.1"/>
    <property type="molecule type" value="Genomic_DNA"/>
</dbReference>
<organism evidence="9 10">
    <name type="scientific">Candidatus Kaiserbacteria bacterium RIFCSPHIGHO2_02_FULL_49_11</name>
    <dbReference type="NCBI Taxonomy" id="1798489"/>
    <lineage>
        <taxon>Bacteria</taxon>
        <taxon>Candidatus Kaiseribacteriota</taxon>
    </lineage>
</organism>
<dbReference type="InterPro" id="IPR019758">
    <property type="entry name" value="Pept_S26A_signal_pept_1_CS"/>
</dbReference>
<dbReference type="PRINTS" id="PR00727">
    <property type="entry name" value="LEADERPTASE"/>
</dbReference>
<dbReference type="CDD" id="cd06530">
    <property type="entry name" value="S26_SPase_I"/>
    <property type="match status" value="1"/>
</dbReference>
<dbReference type="Pfam" id="PF10502">
    <property type="entry name" value="Peptidase_S26"/>
    <property type="match status" value="1"/>
</dbReference>
<evidence type="ECO:0000256" key="1">
    <source>
        <dbReference type="ARBA" id="ARBA00000677"/>
    </source>
</evidence>
<evidence type="ECO:0000313" key="10">
    <source>
        <dbReference type="Proteomes" id="UP000177659"/>
    </source>
</evidence>
<dbReference type="Proteomes" id="UP000177659">
    <property type="component" value="Unassembled WGS sequence"/>
</dbReference>
<dbReference type="PROSITE" id="PS00501">
    <property type="entry name" value="SPASE_I_1"/>
    <property type="match status" value="1"/>
</dbReference>
<name>A0A1F6D0X1_9BACT</name>
<comment type="caution">
    <text evidence="9">The sequence shown here is derived from an EMBL/GenBank/DDBJ whole genome shotgun (WGS) entry which is preliminary data.</text>
</comment>
<keyword evidence="7" id="KW-0812">Transmembrane</keyword>
<dbReference type="EC" id="3.4.21.89" evidence="3 7"/>